<comment type="caution">
    <text evidence="1">The sequence shown here is derived from an EMBL/GenBank/DDBJ whole genome shotgun (WGS) entry which is preliminary data.</text>
</comment>
<name>A0A7C5Y8W4_CALS0</name>
<dbReference type="EMBL" id="DRXS01000246">
    <property type="protein sequence ID" value="HHR41080.1"/>
    <property type="molecule type" value="Genomic_DNA"/>
</dbReference>
<reference evidence="1" key="1">
    <citation type="journal article" date="2020" name="mSystems">
        <title>Genome- and Community-Level Interaction Insights into Carbon Utilization and Element Cycling Functions of Hydrothermarchaeota in Hydrothermal Sediment.</title>
        <authorList>
            <person name="Zhou Z."/>
            <person name="Liu Y."/>
            <person name="Xu W."/>
            <person name="Pan J."/>
            <person name="Luo Z.H."/>
            <person name="Li M."/>
        </authorList>
    </citation>
    <scope>NUCLEOTIDE SEQUENCE [LARGE SCALE GENOMIC DNA]</scope>
    <source>
        <strain evidence="1">SpSt-1084</strain>
    </source>
</reference>
<evidence type="ECO:0000313" key="1">
    <source>
        <dbReference type="EMBL" id="HHR41080.1"/>
    </source>
</evidence>
<protein>
    <submittedName>
        <fullName evidence="1">Uncharacterized protein</fullName>
    </submittedName>
</protein>
<sequence>MSEQLRSALKLFGINATRFEEAVQRLESNPSAENIAAYREAQQQLFTSYLELNNLLAALLNKAAEALKNA</sequence>
<dbReference type="AlphaFoldDB" id="A0A7C5Y8W4"/>
<gene>
    <name evidence="1" type="ORF">ENM42_04535</name>
</gene>
<proteinExistence type="predicted"/>
<accession>A0A7C5Y8W4</accession>
<organism evidence="1">
    <name type="scientific">Caldiarchaeum subterraneum</name>
    <dbReference type="NCBI Taxonomy" id="311458"/>
    <lineage>
        <taxon>Archaea</taxon>
        <taxon>Nitrososphaerota</taxon>
        <taxon>Candidatus Caldarchaeales</taxon>
        <taxon>Candidatus Caldarchaeaceae</taxon>
        <taxon>Candidatus Caldarchaeum</taxon>
    </lineage>
</organism>